<dbReference type="AlphaFoldDB" id="A0A409XDU1"/>
<accession>A0A409XDU1</accession>
<dbReference type="Gene3D" id="1.25.40.20">
    <property type="entry name" value="Ankyrin repeat-containing domain"/>
    <property type="match status" value="1"/>
</dbReference>
<gene>
    <name evidence="3" type="ORF">CVT25_009155</name>
</gene>
<dbReference type="SUPFAM" id="SSF48403">
    <property type="entry name" value="Ankyrin repeat"/>
    <property type="match status" value="1"/>
</dbReference>
<keyword evidence="1" id="KW-0677">Repeat</keyword>
<organism evidence="3 4">
    <name type="scientific">Psilocybe cyanescens</name>
    <dbReference type="NCBI Taxonomy" id="93625"/>
    <lineage>
        <taxon>Eukaryota</taxon>
        <taxon>Fungi</taxon>
        <taxon>Dikarya</taxon>
        <taxon>Basidiomycota</taxon>
        <taxon>Agaricomycotina</taxon>
        <taxon>Agaricomycetes</taxon>
        <taxon>Agaricomycetidae</taxon>
        <taxon>Agaricales</taxon>
        <taxon>Agaricineae</taxon>
        <taxon>Strophariaceae</taxon>
        <taxon>Psilocybe</taxon>
    </lineage>
</organism>
<dbReference type="STRING" id="93625.A0A409XDU1"/>
<dbReference type="InParanoid" id="A0A409XDU1"/>
<name>A0A409XDU1_PSICY</name>
<dbReference type="PANTHER" id="PTHR24198">
    <property type="entry name" value="ANKYRIN REPEAT AND PROTEIN KINASE DOMAIN-CONTAINING PROTEIN"/>
    <property type="match status" value="1"/>
</dbReference>
<evidence type="ECO:0000313" key="4">
    <source>
        <dbReference type="Proteomes" id="UP000283269"/>
    </source>
</evidence>
<dbReference type="EMBL" id="NHYD01001992">
    <property type="protein sequence ID" value="PPQ88920.1"/>
    <property type="molecule type" value="Genomic_DNA"/>
</dbReference>
<evidence type="ECO:0000256" key="1">
    <source>
        <dbReference type="ARBA" id="ARBA00022737"/>
    </source>
</evidence>
<dbReference type="InterPro" id="IPR036770">
    <property type="entry name" value="Ankyrin_rpt-contain_sf"/>
</dbReference>
<sequence>MEGRTKRVMFDDRGAEASDSLSMNDAEDQLAVWLDWTVNSLDKSPLVAAMIGNHVEMIELLEKLKPDLMAHALSTKIKFVDINMILFCAQNGCNTFTVDYLLSKNLSLEKRDSNRVFLLHLAVKKGNVDLVTAILDYLSATAIPTFLQMRDADGQTPLHCAVRRSFTRITKVVLDASKFVPSSSPNSSSCVVITARPFLHL</sequence>
<dbReference type="InterPro" id="IPR002110">
    <property type="entry name" value="Ankyrin_rpt"/>
</dbReference>
<comment type="caution">
    <text evidence="3">The sequence shown here is derived from an EMBL/GenBank/DDBJ whole genome shotgun (WGS) entry which is preliminary data.</text>
</comment>
<evidence type="ECO:0000313" key="3">
    <source>
        <dbReference type="EMBL" id="PPQ88920.1"/>
    </source>
</evidence>
<proteinExistence type="predicted"/>
<reference evidence="3 4" key="1">
    <citation type="journal article" date="2018" name="Evol. Lett.">
        <title>Horizontal gene cluster transfer increased hallucinogenic mushroom diversity.</title>
        <authorList>
            <person name="Reynolds H.T."/>
            <person name="Vijayakumar V."/>
            <person name="Gluck-Thaler E."/>
            <person name="Korotkin H.B."/>
            <person name="Matheny P.B."/>
            <person name="Slot J.C."/>
        </authorList>
    </citation>
    <scope>NUCLEOTIDE SEQUENCE [LARGE SCALE GENOMIC DNA]</scope>
    <source>
        <strain evidence="3 4">2631</strain>
    </source>
</reference>
<dbReference type="PANTHER" id="PTHR24198:SF165">
    <property type="entry name" value="ANKYRIN REPEAT-CONTAINING PROTEIN-RELATED"/>
    <property type="match status" value="1"/>
</dbReference>
<evidence type="ECO:0000256" key="2">
    <source>
        <dbReference type="ARBA" id="ARBA00023043"/>
    </source>
</evidence>
<dbReference type="SMART" id="SM00248">
    <property type="entry name" value="ANK"/>
    <property type="match status" value="3"/>
</dbReference>
<dbReference type="Pfam" id="PF12796">
    <property type="entry name" value="Ank_2"/>
    <property type="match status" value="1"/>
</dbReference>
<protein>
    <submittedName>
        <fullName evidence="3">Uncharacterized protein</fullName>
    </submittedName>
</protein>
<keyword evidence="4" id="KW-1185">Reference proteome</keyword>
<dbReference type="Proteomes" id="UP000283269">
    <property type="component" value="Unassembled WGS sequence"/>
</dbReference>
<keyword evidence="2" id="KW-0040">ANK repeat</keyword>
<dbReference type="OrthoDB" id="539213at2759"/>